<organism evidence="2">
    <name type="scientific">uncultured Thiotrichaceae bacterium</name>
    <dbReference type="NCBI Taxonomy" id="298394"/>
    <lineage>
        <taxon>Bacteria</taxon>
        <taxon>Pseudomonadati</taxon>
        <taxon>Pseudomonadota</taxon>
        <taxon>Gammaproteobacteria</taxon>
        <taxon>Thiotrichales</taxon>
        <taxon>Thiotrichaceae</taxon>
        <taxon>environmental samples</taxon>
    </lineage>
</organism>
<sequence length="517" mass="59776">MKNIANSFFRTALQNKPHLFILLFLLVLSCISFYTTYDGLIRFSYGSFDKTPIVFVVVLFLFVTVLQGMLLFSLFELLRSRIYLKAIWLIVYIVTMGVSVFFSYSFYYNLFRAESYAFDNFSSQLNRVKDSAQDYQDAFSQINADTVKLADYSRKRAEEERQFGGTCGYQSAPKAGPRSRYRDKEKRVFTALSDDITDLNKKVSADILQLEALVKKYQRDDQATENIQNSMNKIVQRVNGYQENGKLLNLSATLRDHMYEKRKTDGNHADGIPITCPDDNIDIKGTSILKQIEILPQVSDVELFDPDSDHQVLGRALTVFMQIPKALLPDTFWEQFIPEKNSDQAEATKITNLDYSPLILGGLIDLFIFIVGLADGLENRQYRWAQRQFKGRYIQSDDIPRFGDIANEILFIEHLRNFIYRDRWSLTIIIPSNPLTLPVSERGIFDLIEALEAFEILKRPQKQNLPFASLPPSMQTSFSMLFNDAQGREFTVYKLPTSLWRELQQAYYSHHLQVNKL</sequence>
<evidence type="ECO:0000256" key="1">
    <source>
        <dbReference type="SAM" id="Phobius"/>
    </source>
</evidence>
<dbReference type="EMBL" id="CACVAY010000110">
    <property type="protein sequence ID" value="CAA6822357.1"/>
    <property type="molecule type" value="Genomic_DNA"/>
</dbReference>
<gene>
    <name evidence="2" type="ORF">HELGO_WM6339</name>
</gene>
<reference evidence="2" key="1">
    <citation type="submission" date="2020-01" db="EMBL/GenBank/DDBJ databases">
        <authorList>
            <person name="Meier V. D."/>
            <person name="Meier V D."/>
        </authorList>
    </citation>
    <scope>NUCLEOTIDE SEQUENCE</scope>
    <source>
        <strain evidence="2">HLG_WM_MAG_07</strain>
    </source>
</reference>
<dbReference type="AlphaFoldDB" id="A0A6S6TW74"/>
<keyword evidence="1" id="KW-1133">Transmembrane helix</keyword>
<keyword evidence="1" id="KW-0472">Membrane</keyword>
<dbReference type="PROSITE" id="PS51257">
    <property type="entry name" value="PROKAR_LIPOPROTEIN"/>
    <property type="match status" value="1"/>
</dbReference>
<feature type="transmembrane region" description="Helical" evidence="1">
    <location>
        <begin position="20"/>
        <end position="41"/>
    </location>
</feature>
<protein>
    <submittedName>
        <fullName evidence="2">Uncharacterized protein</fullName>
    </submittedName>
</protein>
<evidence type="ECO:0000313" key="2">
    <source>
        <dbReference type="EMBL" id="CAA6822357.1"/>
    </source>
</evidence>
<name>A0A6S6TW74_9GAMM</name>
<feature type="transmembrane region" description="Helical" evidence="1">
    <location>
        <begin position="53"/>
        <end position="75"/>
    </location>
</feature>
<feature type="transmembrane region" description="Helical" evidence="1">
    <location>
        <begin position="87"/>
        <end position="107"/>
    </location>
</feature>
<accession>A0A6S6TW74</accession>
<proteinExistence type="predicted"/>
<keyword evidence="1" id="KW-0812">Transmembrane</keyword>